<dbReference type="Proteomes" id="UP001295444">
    <property type="component" value="Chromosome 02"/>
</dbReference>
<evidence type="ECO:0000313" key="2">
    <source>
        <dbReference type="Proteomes" id="UP001295444"/>
    </source>
</evidence>
<keyword evidence="2" id="KW-1185">Reference proteome</keyword>
<gene>
    <name evidence="1" type="ORF">PECUL_23A040354</name>
</gene>
<dbReference type="AlphaFoldDB" id="A0AAD1RBG8"/>
<name>A0AAD1RBG8_PELCU</name>
<proteinExistence type="predicted"/>
<reference evidence="1" key="1">
    <citation type="submission" date="2022-03" db="EMBL/GenBank/DDBJ databases">
        <authorList>
            <person name="Alioto T."/>
            <person name="Alioto T."/>
            <person name="Gomez Garrido J."/>
        </authorList>
    </citation>
    <scope>NUCLEOTIDE SEQUENCE</scope>
</reference>
<protein>
    <submittedName>
        <fullName evidence="1">Uncharacterized protein</fullName>
    </submittedName>
</protein>
<evidence type="ECO:0000313" key="1">
    <source>
        <dbReference type="EMBL" id="CAH2246827.1"/>
    </source>
</evidence>
<sequence>MPFLFPATSDTRCRGSRAYHAGGRRLTRDGSFEATLDLFAKHIIGASSDDTMGRKNPRLSQLAGREGQDIGQMLTTAPRTKDAAPQGPAAQHTLMEDSIPDLGSLLLKDSDTPSTKGDIYNLHMQKLFTTDIAAVRYSR</sequence>
<accession>A0AAD1RBG8</accession>
<organism evidence="1 2">
    <name type="scientific">Pelobates cultripes</name>
    <name type="common">Western spadefoot toad</name>
    <dbReference type="NCBI Taxonomy" id="61616"/>
    <lineage>
        <taxon>Eukaryota</taxon>
        <taxon>Metazoa</taxon>
        <taxon>Chordata</taxon>
        <taxon>Craniata</taxon>
        <taxon>Vertebrata</taxon>
        <taxon>Euteleostomi</taxon>
        <taxon>Amphibia</taxon>
        <taxon>Batrachia</taxon>
        <taxon>Anura</taxon>
        <taxon>Pelobatoidea</taxon>
        <taxon>Pelobatidae</taxon>
        <taxon>Pelobates</taxon>
    </lineage>
</organism>
<dbReference type="EMBL" id="OW240913">
    <property type="protein sequence ID" value="CAH2246827.1"/>
    <property type="molecule type" value="Genomic_DNA"/>
</dbReference>